<evidence type="ECO:0000256" key="1">
    <source>
        <dbReference type="ARBA" id="ARBA00000085"/>
    </source>
</evidence>
<dbReference type="Gene3D" id="3.30.565.10">
    <property type="entry name" value="Histidine kinase-like ATPase, C-terminal domain"/>
    <property type="match status" value="1"/>
</dbReference>
<dbReference type="GO" id="GO:0000155">
    <property type="term" value="F:phosphorelay sensor kinase activity"/>
    <property type="evidence" value="ECO:0007669"/>
    <property type="project" value="InterPro"/>
</dbReference>
<keyword evidence="7 12" id="KW-0812">Transmembrane</keyword>
<keyword evidence="6" id="KW-0808">Transferase</keyword>
<dbReference type="GO" id="GO:0005886">
    <property type="term" value="C:plasma membrane"/>
    <property type="evidence" value="ECO:0007669"/>
    <property type="project" value="UniProtKB-SubCell"/>
</dbReference>
<dbReference type="GO" id="GO:0005509">
    <property type="term" value="F:calcium ion binding"/>
    <property type="evidence" value="ECO:0007669"/>
    <property type="project" value="UniProtKB-ARBA"/>
</dbReference>
<dbReference type="Proteomes" id="UP000466681">
    <property type="component" value="Chromosome"/>
</dbReference>
<dbReference type="Pfam" id="PF00672">
    <property type="entry name" value="HAMP"/>
    <property type="match status" value="1"/>
</dbReference>
<dbReference type="FunFam" id="3.30.565.10:FF:000006">
    <property type="entry name" value="Sensor histidine kinase WalK"/>
    <property type="match status" value="1"/>
</dbReference>
<evidence type="ECO:0000256" key="5">
    <source>
        <dbReference type="ARBA" id="ARBA00022553"/>
    </source>
</evidence>
<dbReference type="PRINTS" id="PR00344">
    <property type="entry name" value="BCTRLSENSOR"/>
</dbReference>
<evidence type="ECO:0000313" key="16">
    <source>
        <dbReference type="Proteomes" id="UP000466681"/>
    </source>
</evidence>
<dbReference type="PROSITE" id="PS50109">
    <property type="entry name" value="HIS_KIN"/>
    <property type="match status" value="1"/>
</dbReference>
<evidence type="ECO:0000256" key="6">
    <source>
        <dbReference type="ARBA" id="ARBA00022679"/>
    </source>
</evidence>
<keyword evidence="9 12" id="KW-1133">Transmembrane helix</keyword>
<accession>A0AAD1HC34</accession>
<evidence type="ECO:0000256" key="3">
    <source>
        <dbReference type="ARBA" id="ARBA00004236"/>
    </source>
</evidence>
<keyword evidence="5" id="KW-0597">Phosphoprotein</keyword>
<feature type="domain" description="HAMP" evidence="14">
    <location>
        <begin position="223"/>
        <end position="286"/>
    </location>
</feature>
<protein>
    <recommendedName>
        <fullName evidence="4">histidine kinase</fullName>
        <ecNumber evidence="4">2.7.13.3</ecNumber>
    </recommendedName>
</protein>
<dbReference type="InterPro" id="IPR003661">
    <property type="entry name" value="HisK_dim/P_dom"/>
</dbReference>
<name>A0AAD1HC34_9MYCO</name>
<comment type="cofactor">
    <cofactor evidence="2">
        <name>a divalent metal cation</name>
        <dbReference type="ChEBI" id="CHEBI:60240"/>
    </cofactor>
</comment>
<dbReference type="Pfam" id="PF02518">
    <property type="entry name" value="HATPase_c"/>
    <property type="match status" value="1"/>
</dbReference>
<comment type="catalytic activity">
    <reaction evidence="1">
        <text>ATP + protein L-histidine = ADP + protein N-phospho-L-histidine.</text>
        <dbReference type="EC" id="2.7.13.3"/>
    </reaction>
</comment>
<dbReference type="InterPro" id="IPR004358">
    <property type="entry name" value="Sig_transdc_His_kin-like_C"/>
</dbReference>
<dbReference type="InterPro" id="IPR036890">
    <property type="entry name" value="HATPase_C_sf"/>
</dbReference>
<evidence type="ECO:0000256" key="7">
    <source>
        <dbReference type="ARBA" id="ARBA00022692"/>
    </source>
</evidence>
<dbReference type="PANTHER" id="PTHR45436">
    <property type="entry name" value="SENSOR HISTIDINE KINASE YKOH"/>
    <property type="match status" value="1"/>
</dbReference>
<feature type="domain" description="Histidine kinase" evidence="13">
    <location>
        <begin position="301"/>
        <end position="516"/>
    </location>
</feature>
<dbReference type="CDD" id="cd00075">
    <property type="entry name" value="HATPase"/>
    <property type="match status" value="1"/>
</dbReference>
<dbReference type="SMART" id="SM00304">
    <property type="entry name" value="HAMP"/>
    <property type="match status" value="1"/>
</dbReference>
<organism evidence="15 16">
    <name type="scientific">Mycolicibacterium moriokaense</name>
    <dbReference type="NCBI Taxonomy" id="39691"/>
    <lineage>
        <taxon>Bacteria</taxon>
        <taxon>Bacillati</taxon>
        <taxon>Actinomycetota</taxon>
        <taxon>Actinomycetes</taxon>
        <taxon>Mycobacteriales</taxon>
        <taxon>Mycobacteriaceae</taxon>
        <taxon>Mycolicibacterium</taxon>
    </lineage>
</organism>
<dbReference type="InterPro" id="IPR005467">
    <property type="entry name" value="His_kinase_dom"/>
</dbReference>
<evidence type="ECO:0000256" key="2">
    <source>
        <dbReference type="ARBA" id="ARBA00001968"/>
    </source>
</evidence>
<evidence type="ECO:0000256" key="11">
    <source>
        <dbReference type="ARBA" id="ARBA00023136"/>
    </source>
</evidence>
<evidence type="ECO:0000256" key="9">
    <source>
        <dbReference type="ARBA" id="ARBA00022989"/>
    </source>
</evidence>
<dbReference type="InterPro" id="IPR003660">
    <property type="entry name" value="HAMP_dom"/>
</dbReference>
<dbReference type="AlphaFoldDB" id="A0AAD1HC34"/>
<dbReference type="EMBL" id="AP022560">
    <property type="protein sequence ID" value="BBX01238.1"/>
    <property type="molecule type" value="Genomic_DNA"/>
</dbReference>
<feature type="transmembrane region" description="Helical" evidence="12">
    <location>
        <begin position="196"/>
        <end position="222"/>
    </location>
</feature>
<evidence type="ECO:0000256" key="8">
    <source>
        <dbReference type="ARBA" id="ARBA00022777"/>
    </source>
</evidence>
<proteinExistence type="predicted"/>
<dbReference type="FunFam" id="1.10.287.130:FF:000001">
    <property type="entry name" value="Two-component sensor histidine kinase"/>
    <property type="match status" value="1"/>
</dbReference>
<dbReference type="Pfam" id="PF00512">
    <property type="entry name" value="HisKA"/>
    <property type="match status" value="1"/>
</dbReference>
<dbReference type="SUPFAM" id="SSF47384">
    <property type="entry name" value="Homodimeric domain of signal transducing histidine kinase"/>
    <property type="match status" value="1"/>
</dbReference>
<evidence type="ECO:0000256" key="12">
    <source>
        <dbReference type="SAM" id="Phobius"/>
    </source>
</evidence>
<evidence type="ECO:0000259" key="13">
    <source>
        <dbReference type="PROSITE" id="PS50109"/>
    </source>
</evidence>
<reference evidence="15 16" key="1">
    <citation type="journal article" date="2019" name="Emerg. Microbes Infect.">
        <title>Comprehensive subspecies identification of 175 nontuberculous mycobacteria species based on 7547 genomic profiles.</title>
        <authorList>
            <person name="Matsumoto Y."/>
            <person name="Kinjo T."/>
            <person name="Motooka D."/>
            <person name="Nabeya D."/>
            <person name="Jung N."/>
            <person name="Uechi K."/>
            <person name="Horii T."/>
            <person name="Iida T."/>
            <person name="Fujita J."/>
            <person name="Nakamura S."/>
        </authorList>
    </citation>
    <scope>NUCLEOTIDE SEQUENCE [LARGE SCALE GENOMIC DNA]</scope>
    <source>
        <strain evidence="15 16">JCM 6375</strain>
    </source>
</reference>
<evidence type="ECO:0000256" key="10">
    <source>
        <dbReference type="ARBA" id="ARBA00023012"/>
    </source>
</evidence>
<dbReference type="InterPro" id="IPR003594">
    <property type="entry name" value="HATPase_dom"/>
</dbReference>
<dbReference type="EC" id="2.7.13.3" evidence="4"/>
<dbReference type="InterPro" id="IPR050428">
    <property type="entry name" value="TCS_sensor_his_kinase"/>
</dbReference>
<evidence type="ECO:0000256" key="4">
    <source>
        <dbReference type="ARBA" id="ARBA00012438"/>
    </source>
</evidence>
<keyword evidence="16" id="KW-1185">Reference proteome</keyword>
<keyword evidence="11 12" id="KW-0472">Membrane</keyword>
<dbReference type="KEGG" id="mmor:MMOR_21740"/>
<dbReference type="Gene3D" id="6.10.340.10">
    <property type="match status" value="1"/>
</dbReference>
<dbReference type="SUPFAM" id="SSF55874">
    <property type="entry name" value="ATPase domain of HSP90 chaperone/DNA topoisomerase II/histidine kinase"/>
    <property type="match status" value="1"/>
</dbReference>
<dbReference type="RefSeq" id="WP_083152072.1">
    <property type="nucleotide sequence ID" value="NZ_AP022560.1"/>
</dbReference>
<dbReference type="SMART" id="SM00388">
    <property type="entry name" value="HisKA"/>
    <property type="match status" value="1"/>
</dbReference>
<sequence length="527" mass="55542">MSSSQRAEGKLTRLRSPRTWSLRARLLASQILLLALVCAGIGIGTIFALQHFLTNQLDDRLAETAKRSAGIFEFGPPPPPPPGVGLPPRFPRRMIVRENMGPGPAFLNAPGQAAGTVGAVISHGTPVDAGVINADGSQSEISSAAAQQLARVEPQEEPTTVQLDELGRYRVLAMRAHGPGETIVTGLPASEVDDTMLTVAIIFSVVGAVALIGGTVAGIMIIRRQLAPLSTVSAAARQVADLELDRGEVRLPTPIVEIDPAAAHTEIGQLGSALNRMLDRIAGALSARHASETRVRQFVADASHELRTPLAAIRGYTELAQRKRDDVPDDVAHAMSRVESETARMTQLVEDMLLLARLDTGRPLEQVPVDLSRLVVDAVSDAHIAGPEHQWSLDVPDEPVVITGDEARLHQVLANLLANARTHTPPGTSVTTSLARAADGGAVLTVADDGPGIPEWLQPEIFERFARGDSSRSRRGGSTGLGLAIVAAVVKAHRGTIDVRSAPGSTVFAVTLPGDSQVTPSAGQSRA</sequence>
<dbReference type="InterPro" id="IPR036097">
    <property type="entry name" value="HisK_dim/P_sf"/>
</dbReference>
<evidence type="ECO:0000313" key="15">
    <source>
        <dbReference type="EMBL" id="BBX01238.1"/>
    </source>
</evidence>
<dbReference type="PROSITE" id="PS50885">
    <property type="entry name" value="HAMP"/>
    <property type="match status" value="1"/>
</dbReference>
<dbReference type="CDD" id="cd06225">
    <property type="entry name" value="HAMP"/>
    <property type="match status" value="1"/>
</dbReference>
<evidence type="ECO:0000259" key="14">
    <source>
        <dbReference type="PROSITE" id="PS50885"/>
    </source>
</evidence>
<keyword evidence="8 15" id="KW-0418">Kinase</keyword>
<dbReference type="CDD" id="cd00082">
    <property type="entry name" value="HisKA"/>
    <property type="match status" value="1"/>
</dbReference>
<dbReference type="Gene3D" id="1.10.287.130">
    <property type="match status" value="1"/>
</dbReference>
<keyword evidence="10" id="KW-0902">Two-component regulatory system</keyword>
<dbReference type="PANTHER" id="PTHR45436:SF5">
    <property type="entry name" value="SENSOR HISTIDINE KINASE TRCS"/>
    <property type="match status" value="1"/>
</dbReference>
<gene>
    <name evidence="15" type="ORF">MMOR_21740</name>
</gene>
<dbReference type="SMART" id="SM00387">
    <property type="entry name" value="HATPase_c"/>
    <property type="match status" value="1"/>
</dbReference>
<feature type="transmembrane region" description="Helical" evidence="12">
    <location>
        <begin position="31"/>
        <end position="53"/>
    </location>
</feature>
<comment type="subcellular location">
    <subcellularLocation>
        <location evidence="3">Cell membrane</location>
    </subcellularLocation>
</comment>